<dbReference type="Pfam" id="PF13556">
    <property type="entry name" value="HTH_30"/>
    <property type="match status" value="1"/>
</dbReference>
<dbReference type="Proteomes" id="UP001652442">
    <property type="component" value="Unassembled WGS sequence"/>
</dbReference>
<evidence type="ECO:0000313" key="3">
    <source>
        <dbReference type="Proteomes" id="UP001652442"/>
    </source>
</evidence>
<protein>
    <submittedName>
        <fullName evidence="2">Helix-turn-helix domain-containing protein</fullName>
    </submittedName>
</protein>
<name>A0ABT2TGZ6_9FIRM</name>
<dbReference type="SUPFAM" id="SSF46689">
    <property type="entry name" value="Homeodomain-like"/>
    <property type="match status" value="1"/>
</dbReference>
<accession>A0ABT2TGZ6</accession>
<reference evidence="2 3" key="1">
    <citation type="journal article" date="2021" name="ISME Commun">
        <title>Automated analysis of genomic sequences facilitates high-throughput and comprehensive description of bacteria.</title>
        <authorList>
            <person name="Hitch T.C.A."/>
        </authorList>
    </citation>
    <scope>NUCLEOTIDE SEQUENCE [LARGE SCALE GENOMIC DNA]</scope>
    <source>
        <strain evidence="2 3">Sanger_109</strain>
    </source>
</reference>
<dbReference type="PANTHER" id="PTHR33744">
    <property type="entry name" value="CARBOHYDRATE DIACID REGULATOR"/>
    <property type="match status" value="1"/>
</dbReference>
<dbReference type="Gene3D" id="1.10.10.2840">
    <property type="entry name" value="PucR C-terminal helix-turn-helix domain"/>
    <property type="match status" value="1"/>
</dbReference>
<comment type="caution">
    <text evidence="2">The sequence shown here is derived from an EMBL/GenBank/DDBJ whole genome shotgun (WGS) entry which is preliminary data.</text>
</comment>
<evidence type="ECO:0000313" key="2">
    <source>
        <dbReference type="EMBL" id="MCU6761468.1"/>
    </source>
</evidence>
<keyword evidence="3" id="KW-1185">Reference proteome</keyword>
<feature type="domain" description="PucR C-terminal helix-turn-helix" evidence="1">
    <location>
        <begin position="424"/>
        <end position="478"/>
    </location>
</feature>
<dbReference type="RefSeq" id="WP_158424264.1">
    <property type="nucleotide sequence ID" value="NZ_JAOQJQ010000001.1"/>
</dbReference>
<proteinExistence type="predicted"/>
<sequence length="484" mass="57015">MKLSMWIFADWLKGYHPKLQIQSGKMEIETVRLFSQNNISKDNTLYIGRLSDFFPNNSGHHVVCSNRNDLIILPVNDIAEILNAVIEAIEFYSKWNTDILKLLSHGCLIPDLLKRSEKILKEPVFVLDSGQRLLAISSLYHDQYVDRYWHELAEYGSTNIDFILKFNQHYAKNLFQIRGVYLVNEDILPHKTYCYNFFLNNVWVGVTNILVQGESLSQGTLDLFTAFCHYIDMWFTSSPQQQSMLFLDSMFHFALSNQECDYENFNRHLKLLNWQFDDPKILITMVNTFEQYNIHTHLCHTINDLFPYAYALTHDSYVCVLCNLNQKELSFICQDIIPWLKKSNYYGCYSSPFTDLKLLSEHFEQTKIAAQFSPQNIGEMYHTQDYIMKYGFTVMKQHVQTTLIHAVVTQLEAYDLEHQTEFSHTLHMYLKYERSQSQTANALNLHRNTLTYRLKKLRELISCYLDNPDTRMNLLISYELLDNL</sequence>
<gene>
    <name evidence="2" type="ORF">OCV88_03815</name>
</gene>
<dbReference type="InterPro" id="IPR025736">
    <property type="entry name" value="PucR_C-HTH_dom"/>
</dbReference>
<dbReference type="InterPro" id="IPR042070">
    <property type="entry name" value="PucR_C-HTH_sf"/>
</dbReference>
<dbReference type="EMBL" id="JAOQJQ010000001">
    <property type="protein sequence ID" value="MCU6761468.1"/>
    <property type="molecule type" value="Genomic_DNA"/>
</dbReference>
<dbReference type="InterPro" id="IPR009057">
    <property type="entry name" value="Homeodomain-like_sf"/>
</dbReference>
<dbReference type="InterPro" id="IPR051448">
    <property type="entry name" value="CdaR-like_regulators"/>
</dbReference>
<organism evidence="2 3">
    <name type="scientific">Brotonthovivens ammoniilytica</name>
    <dbReference type="NCBI Taxonomy" id="2981725"/>
    <lineage>
        <taxon>Bacteria</taxon>
        <taxon>Bacillati</taxon>
        <taxon>Bacillota</taxon>
        <taxon>Clostridia</taxon>
        <taxon>Lachnospirales</taxon>
        <taxon>Lachnospiraceae</taxon>
        <taxon>Brotonthovivens</taxon>
    </lineage>
</organism>
<evidence type="ECO:0000259" key="1">
    <source>
        <dbReference type="Pfam" id="PF13556"/>
    </source>
</evidence>